<proteinExistence type="predicted"/>
<reference evidence="1" key="1">
    <citation type="submission" date="2020-08" db="EMBL/GenBank/DDBJ databases">
        <title>Multicomponent nature underlies the extraordinary mechanical properties of spider dragline silk.</title>
        <authorList>
            <person name="Kono N."/>
            <person name="Nakamura H."/>
            <person name="Mori M."/>
            <person name="Yoshida Y."/>
            <person name="Ohtoshi R."/>
            <person name="Malay A.D."/>
            <person name="Moran D.A.P."/>
            <person name="Tomita M."/>
            <person name="Numata K."/>
            <person name="Arakawa K."/>
        </authorList>
    </citation>
    <scope>NUCLEOTIDE SEQUENCE</scope>
</reference>
<name>A0A8X6IN23_NEPPI</name>
<comment type="caution">
    <text evidence="1">The sequence shown here is derived from an EMBL/GenBank/DDBJ whole genome shotgun (WGS) entry which is preliminary data.</text>
</comment>
<organism evidence="1 2">
    <name type="scientific">Nephila pilipes</name>
    <name type="common">Giant wood spider</name>
    <name type="synonym">Nephila maculata</name>
    <dbReference type="NCBI Taxonomy" id="299642"/>
    <lineage>
        <taxon>Eukaryota</taxon>
        <taxon>Metazoa</taxon>
        <taxon>Ecdysozoa</taxon>
        <taxon>Arthropoda</taxon>
        <taxon>Chelicerata</taxon>
        <taxon>Arachnida</taxon>
        <taxon>Araneae</taxon>
        <taxon>Araneomorphae</taxon>
        <taxon>Entelegynae</taxon>
        <taxon>Araneoidea</taxon>
        <taxon>Nephilidae</taxon>
        <taxon>Nephila</taxon>
    </lineage>
</organism>
<dbReference type="Proteomes" id="UP000887013">
    <property type="component" value="Unassembled WGS sequence"/>
</dbReference>
<protein>
    <submittedName>
        <fullName evidence="1">CCHC-type domain-containing protein</fullName>
    </submittedName>
</protein>
<evidence type="ECO:0000313" key="1">
    <source>
        <dbReference type="EMBL" id="GFS49969.1"/>
    </source>
</evidence>
<sequence length="136" mass="16178">MKQKRIGLPKFQWLPNIEPVAAIKEELDLASNIFRIIKEKVLRFFNQTDEPLDLHFQYLKEIIQHKVERVLASIAEKPSETRSKPTYVTVIRNSSVPMTRPPKQPRKTYLWRTVDNRPICFHCGRPGYVVRYCRER</sequence>
<dbReference type="AlphaFoldDB" id="A0A8X6IN23"/>
<dbReference type="OrthoDB" id="6431693at2759"/>
<gene>
    <name evidence="1" type="primary">AVEN_29094_1</name>
    <name evidence="1" type="ORF">NPIL_317041</name>
</gene>
<accession>A0A8X6IN23</accession>
<dbReference type="EMBL" id="BMAW01045417">
    <property type="protein sequence ID" value="GFS49969.1"/>
    <property type="molecule type" value="Genomic_DNA"/>
</dbReference>
<keyword evidence="2" id="KW-1185">Reference proteome</keyword>
<evidence type="ECO:0000313" key="2">
    <source>
        <dbReference type="Proteomes" id="UP000887013"/>
    </source>
</evidence>